<dbReference type="Pfam" id="PF03845">
    <property type="entry name" value="Spore_permease"/>
    <property type="match status" value="1"/>
</dbReference>
<evidence type="ECO:0000256" key="8">
    <source>
        <dbReference type="SAM" id="Phobius"/>
    </source>
</evidence>
<reference evidence="9 10" key="1">
    <citation type="submission" date="2021-02" db="EMBL/GenBank/DDBJ databases">
        <title>Bacillus sp. RD4P76, an endophyte from a halophyte.</title>
        <authorList>
            <person name="Sun J.-Q."/>
        </authorList>
    </citation>
    <scope>NUCLEOTIDE SEQUENCE [LARGE SCALE GENOMIC DNA]</scope>
    <source>
        <strain evidence="9 10">RD4P76</strain>
    </source>
</reference>
<dbReference type="Proteomes" id="UP001518925">
    <property type="component" value="Unassembled WGS sequence"/>
</dbReference>
<feature type="transmembrane region" description="Helical" evidence="8">
    <location>
        <begin position="319"/>
        <end position="340"/>
    </location>
</feature>
<comment type="caution">
    <text evidence="9">The sequence shown here is derived from an EMBL/GenBank/DDBJ whole genome shotgun (WGS) entry which is preliminary data.</text>
</comment>
<feature type="transmembrane region" description="Helical" evidence="8">
    <location>
        <begin position="98"/>
        <end position="123"/>
    </location>
</feature>
<organism evidence="9 10">
    <name type="scientific">Bacillus suaedaesalsae</name>
    <dbReference type="NCBI Taxonomy" id="2810349"/>
    <lineage>
        <taxon>Bacteria</taxon>
        <taxon>Bacillati</taxon>
        <taxon>Bacillota</taxon>
        <taxon>Bacilli</taxon>
        <taxon>Bacillales</taxon>
        <taxon>Bacillaceae</taxon>
        <taxon>Bacillus</taxon>
    </lineage>
</organism>
<evidence type="ECO:0000256" key="5">
    <source>
        <dbReference type="ARBA" id="ARBA00022692"/>
    </source>
</evidence>
<evidence type="ECO:0000256" key="2">
    <source>
        <dbReference type="ARBA" id="ARBA00007998"/>
    </source>
</evidence>
<keyword evidence="3" id="KW-0813">Transport</keyword>
<proteinExistence type="inferred from homology"/>
<keyword evidence="10" id="KW-1185">Reference proteome</keyword>
<dbReference type="InterPro" id="IPR004761">
    <property type="entry name" value="Spore_GerAB"/>
</dbReference>
<sequence>MHVMMMYVICHLGLIFFMFPADIIASTDQGHWFPISVGIIVHFLCLLIYMKGLSFFPKKDILSIFSGRRKGVTFLFFTPILLYLIIVIIITTRAYSEIITLVFLSHTPLWAIILLLLFVSAYIAAKGIETIIRTALLLALLFIPIILFVFIISFQNVDWRYALPLDTDLSFLFKPEYLESYFAFSGGFIFLGFVQPYFSYERKYITLSAVFLIPFFLFSVYIPILTLGQATASTTFLPFVVILDSINIDWFMFDRVTMFFLLSLISFIFLYISLVMWKAIRIINFFIPKRSANYFLIGITVFAFAVCFWIPDWKDVEDILFMNSFLRIYVLIIVPLYIYYLGKRFKRKGTNETT</sequence>
<evidence type="ECO:0000313" key="9">
    <source>
        <dbReference type="EMBL" id="MBM6617817.1"/>
    </source>
</evidence>
<keyword evidence="4" id="KW-0309">Germination</keyword>
<dbReference type="PANTHER" id="PTHR34975">
    <property type="entry name" value="SPORE GERMINATION PROTEIN A2"/>
    <property type="match status" value="1"/>
</dbReference>
<feature type="transmembrane region" description="Helical" evidence="8">
    <location>
        <begin position="205"/>
        <end position="224"/>
    </location>
</feature>
<accession>A0ABS2DHB6</accession>
<evidence type="ECO:0000256" key="4">
    <source>
        <dbReference type="ARBA" id="ARBA00022544"/>
    </source>
</evidence>
<evidence type="ECO:0000256" key="1">
    <source>
        <dbReference type="ARBA" id="ARBA00004141"/>
    </source>
</evidence>
<evidence type="ECO:0000256" key="7">
    <source>
        <dbReference type="ARBA" id="ARBA00023136"/>
    </source>
</evidence>
<dbReference type="PANTHER" id="PTHR34975:SF2">
    <property type="entry name" value="SPORE GERMINATION PROTEIN A2"/>
    <property type="match status" value="1"/>
</dbReference>
<evidence type="ECO:0000313" key="10">
    <source>
        <dbReference type="Proteomes" id="UP001518925"/>
    </source>
</evidence>
<comment type="subcellular location">
    <subcellularLocation>
        <location evidence="1">Membrane</location>
        <topology evidence="1">Multi-pass membrane protein</topology>
    </subcellularLocation>
</comment>
<keyword evidence="7 8" id="KW-0472">Membrane</keyword>
<gene>
    <name evidence="9" type="ORF">JR050_09070</name>
</gene>
<feature type="transmembrane region" description="Helical" evidence="8">
    <location>
        <begin position="177"/>
        <end position="198"/>
    </location>
</feature>
<feature type="transmembrane region" description="Helical" evidence="8">
    <location>
        <begin position="292"/>
        <end position="313"/>
    </location>
</feature>
<dbReference type="EMBL" id="JAFELM010000028">
    <property type="protein sequence ID" value="MBM6617817.1"/>
    <property type="molecule type" value="Genomic_DNA"/>
</dbReference>
<keyword evidence="5 8" id="KW-0812">Transmembrane</keyword>
<protein>
    <submittedName>
        <fullName evidence="9">GerAB/ArcD/ProY family transporter</fullName>
    </submittedName>
</protein>
<feature type="transmembrane region" description="Helical" evidence="8">
    <location>
        <begin position="31"/>
        <end position="50"/>
    </location>
</feature>
<name>A0ABS2DHB6_9BACI</name>
<comment type="similarity">
    <text evidence="2">Belongs to the amino acid-polyamine-organocation (APC) superfamily. Spore germination protein (SGP) (TC 2.A.3.9) family.</text>
</comment>
<keyword evidence="6 8" id="KW-1133">Transmembrane helix</keyword>
<feature type="transmembrane region" description="Helical" evidence="8">
    <location>
        <begin position="135"/>
        <end position="157"/>
    </location>
</feature>
<feature type="transmembrane region" description="Helical" evidence="8">
    <location>
        <begin position="259"/>
        <end position="280"/>
    </location>
</feature>
<feature type="transmembrane region" description="Helical" evidence="8">
    <location>
        <begin position="71"/>
        <end position="92"/>
    </location>
</feature>
<evidence type="ECO:0000256" key="6">
    <source>
        <dbReference type="ARBA" id="ARBA00022989"/>
    </source>
</evidence>
<evidence type="ECO:0000256" key="3">
    <source>
        <dbReference type="ARBA" id="ARBA00022448"/>
    </source>
</evidence>